<feature type="region of interest" description="Disordered" evidence="1">
    <location>
        <begin position="1"/>
        <end position="66"/>
    </location>
</feature>
<accession>A0A4Q4Z1T5</accession>
<organism evidence="2 3">
    <name type="scientific">Nocardioides guangzhouensis</name>
    <dbReference type="NCBI Taxonomy" id="2497878"/>
    <lineage>
        <taxon>Bacteria</taxon>
        <taxon>Bacillati</taxon>
        <taxon>Actinomycetota</taxon>
        <taxon>Actinomycetes</taxon>
        <taxon>Propionibacteriales</taxon>
        <taxon>Nocardioidaceae</taxon>
        <taxon>Nocardioides</taxon>
    </lineage>
</organism>
<name>A0A4Q4Z1T5_9ACTN</name>
<keyword evidence="3" id="KW-1185">Reference proteome</keyword>
<reference evidence="2 3" key="1">
    <citation type="submission" date="2019-01" db="EMBL/GenBank/DDBJ databases">
        <title>Nocardioides guangzhouensis sp. nov., an actinobacterium isolated from soil.</title>
        <authorList>
            <person name="Fu Y."/>
            <person name="Cai Y."/>
            <person name="Lin Z."/>
            <person name="Chen P."/>
        </authorList>
    </citation>
    <scope>NUCLEOTIDE SEQUENCE [LARGE SCALE GENOMIC DNA]</scope>
    <source>
        <strain evidence="2 3">130</strain>
    </source>
</reference>
<feature type="compositionally biased region" description="Basic and acidic residues" evidence="1">
    <location>
        <begin position="1"/>
        <end position="11"/>
    </location>
</feature>
<evidence type="ECO:0000313" key="3">
    <source>
        <dbReference type="Proteomes" id="UP000295198"/>
    </source>
</evidence>
<dbReference type="Proteomes" id="UP000295198">
    <property type="component" value="Unassembled WGS sequence"/>
</dbReference>
<dbReference type="AlphaFoldDB" id="A0A4Q4Z1T5"/>
<evidence type="ECO:0000313" key="2">
    <source>
        <dbReference type="EMBL" id="RYP81580.1"/>
    </source>
</evidence>
<dbReference type="RefSeq" id="WP_134720892.1">
    <property type="nucleotide sequence ID" value="NZ_SDKM01000064.1"/>
</dbReference>
<comment type="caution">
    <text evidence="2">The sequence shown here is derived from an EMBL/GenBank/DDBJ whole genome shotgun (WGS) entry which is preliminary data.</text>
</comment>
<evidence type="ECO:0000256" key="1">
    <source>
        <dbReference type="SAM" id="MobiDB-lite"/>
    </source>
</evidence>
<gene>
    <name evidence="2" type="ORF">EKO23_23360</name>
</gene>
<sequence>MTSQSRPERHGSTTAAKGDDVELAGVPDEEGISSADAERRLDEDPDEQENFPDQPGHELAEEQFED</sequence>
<dbReference type="EMBL" id="SDKM01000064">
    <property type="protein sequence ID" value="RYP81580.1"/>
    <property type="molecule type" value="Genomic_DNA"/>
</dbReference>
<proteinExistence type="predicted"/>
<protein>
    <submittedName>
        <fullName evidence="2">Uncharacterized protein</fullName>
    </submittedName>
</protein>